<dbReference type="SUPFAM" id="SSF55961">
    <property type="entry name" value="Bet v1-like"/>
    <property type="match status" value="1"/>
</dbReference>
<gene>
    <name evidence="3" type="ORF">DK389_27805</name>
</gene>
<proteinExistence type="inferred from homology"/>
<sequence>MTAPTDRGAAAPERLARPRLSITRDFAAPVERVWRAWARPEEMLRWLGPSEWPATEVRADLRVGGAWRACLTAHDGRDVLWQSGHYLEVDPPNLLRFTFRWEGTNHEDGPGVETVVTVRFDRLDGGRTRLTLTQDGLVSERSAGGHSRGWSSTLDRLDGYLRSGGDHPCG</sequence>
<dbReference type="InterPro" id="IPR013538">
    <property type="entry name" value="ASHA1/2-like_C"/>
</dbReference>
<evidence type="ECO:0000259" key="2">
    <source>
        <dbReference type="Pfam" id="PF08327"/>
    </source>
</evidence>
<protein>
    <submittedName>
        <fullName evidence="3">ATPase</fullName>
    </submittedName>
</protein>
<keyword evidence="4" id="KW-1185">Reference proteome</keyword>
<dbReference type="EMBL" id="CP029550">
    <property type="protein sequence ID" value="AWN43616.1"/>
    <property type="molecule type" value="Genomic_DNA"/>
</dbReference>
<comment type="similarity">
    <text evidence="1">Belongs to the AHA1 family.</text>
</comment>
<organism evidence="3 4">
    <name type="scientific">Methylobacterium durans</name>
    <dbReference type="NCBI Taxonomy" id="2202825"/>
    <lineage>
        <taxon>Bacteria</taxon>
        <taxon>Pseudomonadati</taxon>
        <taxon>Pseudomonadota</taxon>
        <taxon>Alphaproteobacteria</taxon>
        <taxon>Hyphomicrobiales</taxon>
        <taxon>Methylobacteriaceae</taxon>
        <taxon>Methylobacterium</taxon>
    </lineage>
</organism>
<dbReference type="RefSeq" id="WP_109894584.1">
    <property type="nucleotide sequence ID" value="NZ_CP029550.1"/>
</dbReference>
<dbReference type="InterPro" id="IPR023393">
    <property type="entry name" value="START-like_dom_sf"/>
</dbReference>
<evidence type="ECO:0000313" key="3">
    <source>
        <dbReference type="EMBL" id="AWN43616.1"/>
    </source>
</evidence>
<dbReference type="Proteomes" id="UP000245926">
    <property type="component" value="Chromosome"/>
</dbReference>
<reference evidence="4" key="1">
    <citation type="submission" date="2018-05" db="EMBL/GenBank/DDBJ databases">
        <title>Complete Genome Sequence of Methylobacterium sp. 17SD2-17.</title>
        <authorList>
            <person name="Srinivasan S."/>
        </authorList>
    </citation>
    <scope>NUCLEOTIDE SEQUENCE [LARGE SCALE GENOMIC DNA]</scope>
    <source>
        <strain evidence="4">17SD2-17</strain>
    </source>
</reference>
<feature type="domain" description="Activator of Hsp90 ATPase homologue 1/2-like C-terminal" evidence="2">
    <location>
        <begin position="27"/>
        <end position="161"/>
    </location>
</feature>
<evidence type="ECO:0000256" key="1">
    <source>
        <dbReference type="ARBA" id="ARBA00006817"/>
    </source>
</evidence>
<evidence type="ECO:0000313" key="4">
    <source>
        <dbReference type="Proteomes" id="UP000245926"/>
    </source>
</evidence>
<dbReference type="Gene3D" id="3.30.530.20">
    <property type="match status" value="1"/>
</dbReference>
<dbReference type="KEGG" id="mets:DK389_27805"/>
<dbReference type="Pfam" id="PF08327">
    <property type="entry name" value="AHSA1"/>
    <property type="match status" value="1"/>
</dbReference>
<dbReference type="OrthoDB" id="9805228at2"/>
<name>A0A2U8WE78_9HYPH</name>
<accession>A0A2U8WE78</accession>
<dbReference type="CDD" id="cd07814">
    <property type="entry name" value="SRPBCC_CalC_Aha1-like"/>
    <property type="match status" value="1"/>
</dbReference>
<dbReference type="AlphaFoldDB" id="A0A2U8WE78"/>